<name>A0A1F8FNP1_9BACT</name>
<proteinExistence type="inferred from homology"/>
<evidence type="ECO:0000256" key="6">
    <source>
        <dbReference type="ARBA" id="ARBA00047407"/>
    </source>
</evidence>
<dbReference type="InterPro" id="IPR036928">
    <property type="entry name" value="AS_sf"/>
</dbReference>
<dbReference type="GO" id="GO:0005524">
    <property type="term" value="F:ATP binding"/>
    <property type="evidence" value="ECO:0007669"/>
    <property type="project" value="UniProtKB-KW"/>
</dbReference>
<evidence type="ECO:0000256" key="7">
    <source>
        <dbReference type="HAMAP-Rule" id="MF_00120"/>
    </source>
</evidence>
<keyword evidence="4 7" id="KW-0067">ATP-binding</keyword>
<protein>
    <recommendedName>
        <fullName evidence="7">Glutamyl-tRNA(Gln) amidotransferase subunit A</fullName>
        <shortName evidence="7">Glu-ADT subunit A</shortName>
        <ecNumber evidence="7">6.3.5.7</ecNumber>
    </recommendedName>
</protein>
<dbReference type="PANTHER" id="PTHR11895:SF7">
    <property type="entry name" value="GLUTAMYL-TRNA(GLN) AMIDOTRANSFERASE SUBUNIT A, MITOCHONDRIAL"/>
    <property type="match status" value="1"/>
</dbReference>
<comment type="caution">
    <text evidence="9">The sequence shown here is derived from an EMBL/GenBank/DDBJ whole genome shotgun (WGS) entry which is preliminary data.</text>
</comment>
<dbReference type="InterPro" id="IPR023631">
    <property type="entry name" value="Amidase_dom"/>
</dbReference>
<feature type="active site" description="Charge relay system" evidence="7">
    <location>
        <position position="157"/>
    </location>
</feature>
<organism evidence="9 10">
    <name type="scientific">Candidatus Yanofskybacteria bacterium RIFCSPHIGHO2_02_FULL_43_22</name>
    <dbReference type="NCBI Taxonomy" id="1802681"/>
    <lineage>
        <taxon>Bacteria</taxon>
        <taxon>Candidatus Yanofskyibacteriota</taxon>
    </lineage>
</organism>
<dbReference type="Pfam" id="PF01425">
    <property type="entry name" value="Amidase"/>
    <property type="match status" value="1"/>
</dbReference>
<dbReference type="InterPro" id="IPR000120">
    <property type="entry name" value="Amidase"/>
</dbReference>
<dbReference type="Gene3D" id="3.90.1300.10">
    <property type="entry name" value="Amidase signature (AS) domain"/>
    <property type="match status" value="1"/>
</dbReference>
<accession>A0A1F8FNP1</accession>
<dbReference type="SUPFAM" id="SSF75304">
    <property type="entry name" value="Amidase signature (AS) enzymes"/>
    <property type="match status" value="1"/>
</dbReference>
<keyword evidence="3 7" id="KW-0547">Nucleotide-binding</keyword>
<evidence type="ECO:0000256" key="3">
    <source>
        <dbReference type="ARBA" id="ARBA00022741"/>
    </source>
</evidence>
<dbReference type="GO" id="GO:0030956">
    <property type="term" value="C:glutamyl-tRNA(Gln) amidotransferase complex"/>
    <property type="evidence" value="ECO:0007669"/>
    <property type="project" value="InterPro"/>
</dbReference>
<dbReference type="GO" id="GO:0016740">
    <property type="term" value="F:transferase activity"/>
    <property type="evidence" value="ECO:0007669"/>
    <property type="project" value="UniProtKB-KW"/>
</dbReference>
<evidence type="ECO:0000313" key="9">
    <source>
        <dbReference type="EMBL" id="OGN14046.1"/>
    </source>
</evidence>
<dbReference type="Proteomes" id="UP000176581">
    <property type="component" value="Unassembled WGS sequence"/>
</dbReference>
<dbReference type="PROSITE" id="PS00571">
    <property type="entry name" value="AMIDASES"/>
    <property type="match status" value="1"/>
</dbReference>
<keyword evidence="5 7" id="KW-0648">Protein biosynthesis</keyword>
<dbReference type="NCBIfam" id="TIGR00132">
    <property type="entry name" value="gatA"/>
    <property type="match status" value="1"/>
</dbReference>
<evidence type="ECO:0000256" key="4">
    <source>
        <dbReference type="ARBA" id="ARBA00022840"/>
    </source>
</evidence>
<reference evidence="9 10" key="1">
    <citation type="journal article" date="2016" name="Nat. Commun.">
        <title>Thousands of microbial genomes shed light on interconnected biogeochemical processes in an aquifer system.</title>
        <authorList>
            <person name="Anantharaman K."/>
            <person name="Brown C.T."/>
            <person name="Hug L.A."/>
            <person name="Sharon I."/>
            <person name="Castelle C.J."/>
            <person name="Probst A.J."/>
            <person name="Thomas B.C."/>
            <person name="Singh A."/>
            <person name="Wilkins M.J."/>
            <person name="Karaoz U."/>
            <person name="Brodie E.L."/>
            <person name="Williams K.H."/>
            <person name="Hubbard S.S."/>
            <person name="Banfield J.F."/>
        </authorList>
    </citation>
    <scope>NUCLEOTIDE SEQUENCE [LARGE SCALE GENOMIC DNA]</scope>
</reference>
<dbReference type="GO" id="GO:0050567">
    <property type="term" value="F:glutaminyl-tRNA synthase (glutamine-hydrolyzing) activity"/>
    <property type="evidence" value="ECO:0007669"/>
    <property type="project" value="UniProtKB-UniRule"/>
</dbReference>
<feature type="active site" description="Charge relay system" evidence="7">
    <location>
        <position position="82"/>
    </location>
</feature>
<feature type="domain" description="Amidase" evidence="8">
    <location>
        <begin position="29"/>
        <end position="471"/>
    </location>
</feature>
<dbReference type="PANTHER" id="PTHR11895">
    <property type="entry name" value="TRANSAMIDASE"/>
    <property type="match status" value="1"/>
</dbReference>
<evidence type="ECO:0000259" key="8">
    <source>
        <dbReference type="Pfam" id="PF01425"/>
    </source>
</evidence>
<keyword evidence="9" id="KW-0808">Transferase</keyword>
<evidence type="ECO:0000256" key="5">
    <source>
        <dbReference type="ARBA" id="ARBA00022917"/>
    </source>
</evidence>
<dbReference type="HAMAP" id="MF_00120">
    <property type="entry name" value="GatA"/>
    <property type="match status" value="1"/>
</dbReference>
<dbReference type="EC" id="6.3.5.7" evidence="7"/>
<comment type="function">
    <text evidence="7">Allows the formation of correctly charged Gln-tRNA(Gln) through the transamidation of misacylated Glu-tRNA(Gln) in organisms which lack glutaminyl-tRNA synthetase. The reaction takes place in the presence of glutamine and ATP through an activated gamma-phospho-Glu-tRNA(Gln).</text>
</comment>
<dbReference type="InterPro" id="IPR004412">
    <property type="entry name" value="GatA"/>
</dbReference>
<gene>
    <name evidence="7 9" type="primary">gatA</name>
    <name evidence="9" type="ORF">A3J47_02010</name>
</gene>
<dbReference type="EMBL" id="MGJV01000028">
    <property type="protein sequence ID" value="OGN14046.1"/>
    <property type="molecule type" value="Genomic_DNA"/>
</dbReference>
<feature type="active site" description="Acyl-ester intermediate" evidence="7">
    <location>
        <position position="181"/>
    </location>
</feature>
<comment type="similarity">
    <text evidence="1 7">Belongs to the amidase family. GatA subfamily.</text>
</comment>
<dbReference type="AlphaFoldDB" id="A0A1F8FNP1"/>
<dbReference type="InterPro" id="IPR020556">
    <property type="entry name" value="Amidase_CS"/>
</dbReference>
<comment type="catalytic activity">
    <reaction evidence="6 7">
        <text>L-glutamyl-tRNA(Gln) + L-glutamine + ATP + H2O = L-glutaminyl-tRNA(Gln) + L-glutamate + ADP + phosphate + H(+)</text>
        <dbReference type="Rhea" id="RHEA:17521"/>
        <dbReference type="Rhea" id="RHEA-COMP:9681"/>
        <dbReference type="Rhea" id="RHEA-COMP:9684"/>
        <dbReference type="ChEBI" id="CHEBI:15377"/>
        <dbReference type="ChEBI" id="CHEBI:15378"/>
        <dbReference type="ChEBI" id="CHEBI:29985"/>
        <dbReference type="ChEBI" id="CHEBI:30616"/>
        <dbReference type="ChEBI" id="CHEBI:43474"/>
        <dbReference type="ChEBI" id="CHEBI:58359"/>
        <dbReference type="ChEBI" id="CHEBI:78520"/>
        <dbReference type="ChEBI" id="CHEBI:78521"/>
        <dbReference type="ChEBI" id="CHEBI:456216"/>
        <dbReference type="EC" id="6.3.5.7"/>
    </reaction>
</comment>
<keyword evidence="2 7" id="KW-0436">Ligase</keyword>
<dbReference type="GO" id="GO:0006412">
    <property type="term" value="P:translation"/>
    <property type="evidence" value="ECO:0007669"/>
    <property type="project" value="UniProtKB-UniRule"/>
</dbReference>
<evidence type="ECO:0000256" key="1">
    <source>
        <dbReference type="ARBA" id="ARBA00008069"/>
    </source>
</evidence>
<comment type="subunit">
    <text evidence="7">Heterotrimer of A, B and C subunits.</text>
</comment>
<evidence type="ECO:0000256" key="2">
    <source>
        <dbReference type="ARBA" id="ARBA00022598"/>
    </source>
</evidence>
<evidence type="ECO:0000313" key="10">
    <source>
        <dbReference type="Proteomes" id="UP000176581"/>
    </source>
</evidence>
<sequence>MSKTKNSKNYTILDIQEGLKKGYFSAEEIFKHYQKKIGKENKKLNAYLSVFKNYELRITNYGKNNTQSAMRNPLNGVPIAIKDNILIDGTVCTAGSKILKNYISAYDATVIKKLRLAGVQFLGKTNLDEFAMGTTTENSAFGPTKNPLDTSRIPGGSSGGSAAAVAADLCVFALGSDTGGSIRYPAAMCGIVGLKPTYGRVSRHGLIALASSFDQIGPLTKTVEDAALVLNTICGHDNFDPTTSKDNVPDFTKNLDKDIKGIRIGVPKEFFRDGLSAEVSENVRSTISKLKGLGCKTEEITLPNFEYALAAYYILVPSEASANLARFDGIRYGYSSKNAETLLDTYLESRSEGLGSEPKRRIMIGSYALSAGYYDAYYAKAQKIRMLIKKDFDEAFKKVDLIVGPTTPTTAFKIGEKSSDPLALYLEDVYTVPVNLAGLPGISIPCGNGESSNLPVGFQIIGKSFDEETLLKAAYQLEKHL</sequence>